<comment type="caution">
    <text evidence="5">The sequence shown here is derived from an EMBL/GenBank/DDBJ whole genome shotgun (WGS) entry which is preliminary data.</text>
</comment>
<feature type="region of interest" description="Disordered" evidence="4">
    <location>
        <begin position="1"/>
        <end position="98"/>
    </location>
</feature>
<dbReference type="Gene3D" id="1.25.40.10">
    <property type="entry name" value="Tetratricopeptide repeat domain"/>
    <property type="match status" value="1"/>
</dbReference>
<comment type="similarity">
    <text evidence="2">Belongs to the NRDE2 family.</text>
</comment>
<sequence>MASKDERHRTVPKFGSFKPKPTPSKPAEPQLPSEKPQEAIVDHDSKAAKVSDSHSRKNDSEYAGHRGDHHRPSSSSTPSAQTRDHRKAPAGASNDVFFVDKSGDPLILRYGSNDRSRVPSYRRSGWGRLMGAAGIITINRDKNREEFSIRGVRDRGNGSAFRNKNSLAEASQSKPKRIRSSADGTLSTEVDDFVALEPPRKRRRGEGASSPEPGGPDYRSIYGKTRAADDPDSRSESGSDASAHPGDEVDDEMSTAKRKSIELSRRVRESPEDIEAWIMLVKLQDSLFRENEGDVHQRSTEEAKGLAGLKLSLYKEALPHATAPLDRQRILHGIMREGSKVWDPKALRKRWDEVMKTDGDSFMFWKSRLDFELTQTSTFTYEGLISFVLERLRILNEALSKASAAEEARTLSSQLVYVFLRLTRFLHDTGRSELAVSAWQATLELTFSRPPEDEDFETSMSSFSDFWQSEVPRMGEIGANGWRHFVDATGIEDPPEAKMGSSRDDPQTRDPFKAWASIEQQETAKSRMPARTLDEESEDDPFRVVMFSDLKDLLPWFPLPIIDEARLQLLDAFLVFCRLPTAGLSNSPEYSDLNDTFVAGPGQAFEITFRADFVGEKPFEISKKMPEFRQQGGIMALSQEVLFPASTWFRYLDKWTSIFLTNTPQVDASWALRTLQFLVRTCGIEEIAEYYLAMEWLNEPSGARTVAKGLLKQYSSNMKLYNAYALIEWGNGNVDLVNKVLSSVTSQKSPSATPGSQLVWNTWTWLHLESSQMQIALSRLCSSVDPSLQGSAVSPALILKAKSHFSSTRDYSLSSLQLEISAQHAESLALLEYLTSEGCIGSSSGAQGNIVAAMASITSFSTELASRNLSKSPYHESLLQTAARLLYYHATHGQVPTRSPYRPSYMREQLLTFVALFPRNTIFLELFAWAESGLRIDDPVRDILESMSLAEPYDCVATRRFAVQHEAHAGTVHSTRAAFEAALVSDTCRGNVDLWIHYLRFVHSARELKAKVKDVFYRAIAACPWSKELYMEAFGTLVKDMSSSELRSVFSILAEKGLRVHVDLDEFLEGWKNRRW</sequence>
<feature type="compositionally biased region" description="Basic and acidic residues" evidence="4">
    <location>
        <begin position="35"/>
        <end position="66"/>
    </location>
</feature>
<protein>
    <submittedName>
        <fullName evidence="5">NRDE-2, necessary for RNA interference-domain-containing protein</fullName>
    </submittedName>
</protein>
<dbReference type="GO" id="GO:0071013">
    <property type="term" value="C:catalytic step 2 spliceosome"/>
    <property type="evidence" value="ECO:0007669"/>
    <property type="project" value="TreeGrafter"/>
</dbReference>
<keyword evidence="6" id="KW-1185">Reference proteome</keyword>
<dbReference type="InterPro" id="IPR011990">
    <property type="entry name" value="TPR-like_helical_dom_sf"/>
</dbReference>
<evidence type="ECO:0000256" key="2">
    <source>
        <dbReference type="ARBA" id="ARBA00009265"/>
    </source>
</evidence>
<dbReference type="EMBL" id="JAULSW010000007">
    <property type="protein sequence ID" value="KAK3375355.1"/>
    <property type="molecule type" value="Genomic_DNA"/>
</dbReference>
<proteinExistence type="inferred from homology"/>
<feature type="compositionally biased region" description="Low complexity" evidence="4">
    <location>
        <begin position="207"/>
        <end position="216"/>
    </location>
</feature>
<reference evidence="5" key="1">
    <citation type="journal article" date="2023" name="Mol. Phylogenet. Evol.">
        <title>Genome-scale phylogeny and comparative genomics of the fungal order Sordariales.</title>
        <authorList>
            <person name="Hensen N."/>
            <person name="Bonometti L."/>
            <person name="Westerberg I."/>
            <person name="Brannstrom I.O."/>
            <person name="Guillou S."/>
            <person name="Cros-Aarteil S."/>
            <person name="Calhoun S."/>
            <person name="Haridas S."/>
            <person name="Kuo A."/>
            <person name="Mondo S."/>
            <person name="Pangilinan J."/>
            <person name="Riley R."/>
            <person name="LaButti K."/>
            <person name="Andreopoulos B."/>
            <person name="Lipzen A."/>
            <person name="Chen C."/>
            <person name="Yan M."/>
            <person name="Daum C."/>
            <person name="Ng V."/>
            <person name="Clum A."/>
            <person name="Steindorff A."/>
            <person name="Ohm R.A."/>
            <person name="Martin F."/>
            <person name="Silar P."/>
            <person name="Natvig D.O."/>
            <person name="Lalanne C."/>
            <person name="Gautier V."/>
            <person name="Ament-Velasquez S.L."/>
            <person name="Kruys A."/>
            <person name="Hutchinson M.I."/>
            <person name="Powell A.J."/>
            <person name="Barry K."/>
            <person name="Miller A.N."/>
            <person name="Grigoriev I.V."/>
            <person name="Debuchy R."/>
            <person name="Gladieux P."/>
            <person name="Hiltunen Thoren M."/>
            <person name="Johannesson H."/>
        </authorList>
    </citation>
    <scope>NUCLEOTIDE SEQUENCE</scope>
    <source>
        <strain evidence="5">CBS 232.78</strain>
    </source>
</reference>
<dbReference type="GO" id="GO:0031048">
    <property type="term" value="P:regulatory ncRNA-mediated heterochromatin formation"/>
    <property type="evidence" value="ECO:0007669"/>
    <property type="project" value="TreeGrafter"/>
</dbReference>
<feature type="region of interest" description="Disordered" evidence="4">
    <location>
        <begin position="149"/>
        <end position="266"/>
    </location>
</feature>
<name>A0AAE0KFN8_9PEZI</name>
<dbReference type="PANTHER" id="PTHR13471">
    <property type="entry name" value="TETRATRICOPEPTIDE-LIKE HELICAL"/>
    <property type="match status" value="1"/>
</dbReference>
<evidence type="ECO:0000256" key="4">
    <source>
        <dbReference type="SAM" id="MobiDB-lite"/>
    </source>
</evidence>
<reference evidence="5" key="2">
    <citation type="submission" date="2023-06" db="EMBL/GenBank/DDBJ databases">
        <authorList>
            <consortium name="Lawrence Berkeley National Laboratory"/>
            <person name="Haridas S."/>
            <person name="Hensen N."/>
            <person name="Bonometti L."/>
            <person name="Westerberg I."/>
            <person name="Brannstrom I.O."/>
            <person name="Guillou S."/>
            <person name="Cros-Aarteil S."/>
            <person name="Calhoun S."/>
            <person name="Kuo A."/>
            <person name="Mondo S."/>
            <person name="Pangilinan J."/>
            <person name="Riley R."/>
            <person name="LaButti K."/>
            <person name="Andreopoulos B."/>
            <person name="Lipzen A."/>
            <person name="Chen C."/>
            <person name="Yanf M."/>
            <person name="Daum C."/>
            <person name="Ng V."/>
            <person name="Clum A."/>
            <person name="Steindorff A."/>
            <person name="Ohm R."/>
            <person name="Martin F."/>
            <person name="Silar P."/>
            <person name="Natvig D."/>
            <person name="Lalanne C."/>
            <person name="Gautier V."/>
            <person name="Ament-velasquez S.L."/>
            <person name="Kruys A."/>
            <person name="Hutchinson M.I."/>
            <person name="Powell A.J."/>
            <person name="Barry K."/>
            <person name="Miller A.N."/>
            <person name="Grigoriev I.V."/>
            <person name="Debuchy R."/>
            <person name="Gladieux P."/>
            <person name="Thoren M.H."/>
            <person name="Johannesson H."/>
        </authorList>
    </citation>
    <scope>NUCLEOTIDE SEQUENCE</scope>
    <source>
        <strain evidence="5">CBS 232.78</strain>
    </source>
</reference>
<feature type="compositionally biased region" description="Polar residues" evidence="4">
    <location>
        <begin position="160"/>
        <end position="173"/>
    </location>
</feature>
<evidence type="ECO:0000256" key="1">
    <source>
        <dbReference type="ARBA" id="ARBA00004123"/>
    </source>
</evidence>
<keyword evidence="3" id="KW-0539">Nucleus</keyword>
<dbReference type="Proteomes" id="UP001285441">
    <property type="component" value="Unassembled WGS sequence"/>
</dbReference>
<dbReference type="Pfam" id="PF08424">
    <property type="entry name" value="NRDE-2"/>
    <property type="match status" value="1"/>
</dbReference>
<organism evidence="5 6">
    <name type="scientific">Podospora didyma</name>
    <dbReference type="NCBI Taxonomy" id="330526"/>
    <lineage>
        <taxon>Eukaryota</taxon>
        <taxon>Fungi</taxon>
        <taxon>Dikarya</taxon>
        <taxon>Ascomycota</taxon>
        <taxon>Pezizomycotina</taxon>
        <taxon>Sordariomycetes</taxon>
        <taxon>Sordariomycetidae</taxon>
        <taxon>Sordariales</taxon>
        <taxon>Podosporaceae</taxon>
        <taxon>Podospora</taxon>
    </lineage>
</organism>
<dbReference type="GO" id="GO:1902369">
    <property type="term" value="P:negative regulation of RNA catabolic process"/>
    <property type="evidence" value="ECO:0007669"/>
    <property type="project" value="TreeGrafter"/>
</dbReference>
<evidence type="ECO:0000256" key="3">
    <source>
        <dbReference type="ARBA" id="ARBA00023242"/>
    </source>
</evidence>
<dbReference type="AlphaFoldDB" id="A0AAE0KFN8"/>
<comment type="subcellular location">
    <subcellularLocation>
        <location evidence="1">Nucleus</location>
    </subcellularLocation>
</comment>
<gene>
    <name evidence="5" type="ORF">B0H63DRAFT_400297</name>
</gene>
<evidence type="ECO:0000313" key="6">
    <source>
        <dbReference type="Proteomes" id="UP001285441"/>
    </source>
</evidence>
<dbReference type="PANTHER" id="PTHR13471:SF0">
    <property type="entry name" value="NUCLEAR EXOSOME REGULATOR NRDE2"/>
    <property type="match status" value="1"/>
</dbReference>
<evidence type="ECO:0000313" key="5">
    <source>
        <dbReference type="EMBL" id="KAK3375355.1"/>
    </source>
</evidence>
<accession>A0AAE0KFN8</accession>
<feature type="compositionally biased region" description="Basic and acidic residues" evidence="4">
    <location>
        <begin position="226"/>
        <end position="237"/>
    </location>
</feature>
<dbReference type="InterPro" id="IPR013633">
    <property type="entry name" value="NRDE-2"/>
</dbReference>